<sequence>MSPTATPTRRPESRSTGGSGRGPSIAQQRRRRERRIRRLKRALIALLVLALLAAAGWLVGFSPVLATEKVSVSGTKLLTVDGVRTTAAVPIGLPLARQDTTAIADRVATLAPVDTVSVDRRWPDTVEIKVVERKPVVAVKTGAGYLLVDHTGRAFETVPMLPTGVVQAGVDPADAALLTEAGIIASTVPAELRDEISTIEGGATDSFKVHLDSGPTVFWGSADQSALKGQVTLLLLKKKPKAIDVSAPHSPAVK</sequence>
<evidence type="ECO:0000313" key="11">
    <source>
        <dbReference type="Proteomes" id="UP001501490"/>
    </source>
</evidence>
<dbReference type="Gene3D" id="3.10.20.310">
    <property type="entry name" value="membrane protein fhac"/>
    <property type="match status" value="1"/>
</dbReference>
<gene>
    <name evidence="10" type="primary">ftsQ</name>
    <name evidence="10" type="ORF">GCM10022236_33460</name>
</gene>
<evidence type="ECO:0000313" key="10">
    <source>
        <dbReference type="EMBL" id="GAA3628435.1"/>
    </source>
</evidence>
<proteinExistence type="predicted"/>
<name>A0ABP7AAS8_9ACTN</name>
<evidence type="ECO:0000259" key="9">
    <source>
        <dbReference type="PROSITE" id="PS51779"/>
    </source>
</evidence>
<dbReference type="Pfam" id="PF03799">
    <property type="entry name" value="FtsQ_DivIB_C"/>
    <property type="match status" value="1"/>
</dbReference>
<dbReference type="GO" id="GO:0051301">
    <property type="term" value="P:cell division"/>
    <property type="evidence" value="ECO:0007669"/>
    <property type="project" value="UniProtKB-KW"/>
</dbReference>
<evidence type="ECO:0000256" key="8">
    <source>
        <dbReference type="SAM" id="MobiDB-lite"/>
    </source>
</evidence>
<feature type="domain" description="POTRA" evidence="9">
    <location>
        <begin position="65"/>
        <end position="133"/>
    </location>
</feature>
<dbReference type="PANTHER" id="PTHR37820:SF1">
    <property type="entry name" value="CELL DIVISION PROTEIN FTSQ"/>
    <property type="match status" value="1"/>
</dbReference>
<keyword evidence="11" id="KW-1185">Reference proteome</keyword>
<accession>A0ABP7AAS8</accession>
<keyword evidence="5" id="KW-1133">Transmembrane helix</keyword>
<dbReference type="Pfam" id="PF08478">
    <property type="entry name" value="POTRA_1"/>
    <property type="match status" value="1"/>
</dbReference>
<dbReference type="InterPro" id="IPR013685">
    <property type="entry name" value="POTRA_FtsQ_type"/>
</dbReference>
<dbReference type="PROSITE" id="PS51779">
    <property type="entry name" value="POTRA"/>
    <property type="match status" value="1"/>
</dbReference>
<protein>
    <submittedName>
        <fullName evidence="10">Cell division protein FtsQ</fullName>
    </submittedName>
</protein>
<dbReference type="PANTHER" id="PTHR37820">
    <property type="entry name" value="CELL DIVISION PROTEIN DIVIB"/>
    <property type="match status" value="1"/>
</dbReference>
<keyword evidence="3 10" id="KW-0132">Cell division</keyword>
<evidence type="ECO:0000256" key="7">
    <source>
        <dbReference type="ARBA" id="ARBA00023306"/>
    </source>
</evidence>
<evidence type="ECO:0000256" key="1">
    <source>
        <dbReference type="ARBA" id="ARBA00004370"/>
    </source>
</evidence>
<keyword evidence="6" id="KW-0472">Membrane</keyword>
<evidence type="ECO:0000256" key="6">
    <source>
        <dbReference type="ARBA" id="ARBA00023136"/>
    </source>
</evidence>
<dbReference type="InterPro" id="IPR050487">
    <property type="entry name" value="FtsQ_DivIB"/>
</dbReference>
<organism evidence="10 11">
    <name type="scientific">Microlunatus ginsengisoli</name>
    <dbReference type="NCBI Taxonomy" id="363863"/>
    <lineage>
        <taxon>Bacteria</taxon>
        <taxon>Bacillati</taxon>
        <taxon>Actinomycetota</taxon>
        <taxon>Actinomycetes</taxon>
        <taxon>Propionibacteriales</taxon>
        <taxon>Propionibacteriaceae</taxon>
        <taxon>Microlunatus</taxon>
    </lineage>
</organism>
<keyword evidence="7" id="KW-0131">Cell cycle</keyword>
<dbReference type="InterPro" id="IPR034746">
    <property type="entry name" value="POTRA"/>
</dbReference>
<evidence type="ECO:0000256" key="5">
    <source>
        <dbReference type="ARBA" id="ARBA00022989"/>
    </source>
</evidence>
<reference evidence="11" key="1">
    <citation type="journal article" date="2019" name="Int. J. Syst. Evol. Microbiol.">
        <title>The Global Catalogue of Microorganisms (GCM) 10K type strain sequencing project: providing services to taxonomists for standard genome sequencing and annotation.</title>
        <authorList>
            <consortium name="The Broad Institute Genomics Platform"/>
            <consortium name="The Broad Institute Genome Sequencing Center for Infectious Disease"/>
            <person name="Wu L."/>
            <person name="Ma J."/>
        </authorList>
    </citation>
    <scope>NUCLEOTIDE SEQUENCE [LARGE SCALE GENOMIC DNA]</scope>
    <source>
        <strain evidence="11">JCM 16929</strain>
    </source>
</reference>
<feature type="region of interest" description="Disordered" evidence="8">
    <location>
        <begin position="1"/>
        <end position="31"/>
    </location>
</feature>
<dbReference type="InterPro" id="IPR005548">
    <property type="entry name" value="Cell_div_FtsQ/DivIB_C"/>
</dbReference>
<evidence type="ECO:0000256" key="3">
    <source>
        <dbReference type="ARBA" id="ARBA00022618"/>
    </source>
</evidence>
<evidence type="ECO:0000256" key="2">
    <source>
        <dbReference type="ARBA" id="ARBA00022475"/>
    </source>
</evidence>
<keyword evidence="4" id="KW-0812">Transmembrane</keyword>
<dbReference type="EMBL" id="BAABAB010000022">
    <property type="protein sequence ID" value="GAA3628435.1"/>
    <property type="molecule type" value="Genomic_DNA"/>
</dbReference>
<keyword evidence="2" id="KW-1003">Cell membrane</keyword>
<evidence type="ECO:0000256" key="4">
    <source>
        <dbReference type="ARBA" id="ARBA00022692"/>
    </source>
</evidence>
<dbReference type="Proteomes" id="UP001501490">
    <property type="component" value="Unassembled WGS sequence"/>
</dbReference>
<comment type="caution">
    <text evidence="10">The sequence shown here is derived from an EMBL/GenBank/DDBJ whole genome shotgun (WGS) entry which is preliminary data.</text>
</comment>
<comment type="subcellular location">
    <subcellularLocation>
        <location evidence="1">Membrane</location>
    </subcellularLocation>
</comment>
<dbReference type="RefSeq" id="WP_344806574.1">
    <property type="nucleotide sequence ID" value="NZ_BAABAB010000022.1"/>
</dbReference>